<keyword evidence="4" id="KW-1185">Reference proteome</keyword>
<dbReference type="PANTHER" id="PTHR45614:SF253">
    <property type="entry name" value="CHROMOSOME UNDETERMINED SCAFFOLD_38, WHOLE GENOME SHOTGUN SEQUENCE"/>
    <property type="match status" value="1"/>
</dbReference>
<dbReference type="PROSITE" id="PS51294">
    <property type="entry name" value="HTH_MYB"/>
    <property type="match status" value="1"/>
</dbReference>
<accession>A0ABR2IM22</accession>
<dbReference type="Gene3D" id="1.10.10.60">
    <property type="entry name" value="Homeodomain-like"/>
    <property type="match status" value="2"/>
</dbReference>
<dbReference type="Pfam" id="PF13921">
    <property type="entry name" value="Myb_DNA-bind_6"/>
    <property type="match status" value="1"/>
</dbReference>
<evidence type="ECO:0000313" key="3">
    <source>
        <dbReference type="EMBL" id="KAK8864864.1"/>
    </source>
</evidence>
<evidence type="ECO:0000313" key="4">
    <source>
        <dbReference type="Proteomes" id="UP001470230"/>
    </source>
</evidence>
<dbReference type="InterPro" id="IPR017930">
    <property type="entry name" value="Myb_dom"/>
</dbReference>
<comment type="caution">
    <text evidence="3">The sequence shown here is derived from an EMBL/GenBank/DDBJ whole genome shotgun (WGS) entry which is preliminary data.</text>
</comment>
<feature type="domain" description="Myb-like" evidence="1">
    <location>
        <begin position="60"/>
        <end position="118"/>
    </location>
</feature>
<evidence type="ECO:0008006" key="5">
    <source>
        <dbReference type="Google" id="ProtNLM"/>
    </source>
</evidence>
<sequence>MITEMNAQINPGNINLQFAPNFNYSKSFQKLFNKKSLKKPLFTCLQPYNGQQNDNSKSNKKKKIRMRFSPEEDEILINLVSTYGDQDWNKISAELTKQSPINKQRTPRQCKDRYINYLSPEITNSEWTSEEDQLLIFNFLQTPSHWKSMKNLFPGRSEVAIKNRFKYLYKEGLNVLKPMIKEKIPSPAKEIEPNKQVQNLTKVNSNLAISPISSAPNHFLKQINKNLGPVTTNRVKTMVRDLFHTTNCPPCVPKTKCTKETSESLPESFENESSLFPQNITNDSFQIESDNESYDTLNLFDMF</sequence>
<dbReference type="EMBL" id="JAPFFF010000016">
    <property type="protein sequence ID" value="KAK8864864.1"/>
    <property type="molecule type" value="Genomic_DNA"/>
</dbReference>
<gene>
    <name evidence="3" type="ORF">M9Y10_010391</name>
</gene>
<organism evidence="3 4">
    <name type="scientific">Tritrichomonas musculus</name>
    <dbReference type="NCBI Taxonomy" id="1915356"/>
    <lineage>
        <taxon>Eukaryota</taxon>
        <taxon>Metamonada</taxon>
        <taxon>Parabasalia</taxon>
        <taxon>Tritrichomonadida</taxon>
        <taxon>Tritrichomonadidae</taxon>
        <taxon>Tritrichomonas</taxon>
    </lineage>
</organism>
<evidence type="ECO:0000259" key="2">
    <source>
        <dbReference type="PROSITE" id="PS51294"/>
    </source>
</evidence>
<dbReference type="InterPro" id="IPR009057">
    <property type="entry name" value="Homeodomain-like_sf"/>
</dbReference>
<dbReference type="CDD" id="cd00167">
    <property type="entry name" value="SANT"/>
    <property type="match status" value="2"/>
</dbReference>
<feature type="domain" description="Myb-like" evidence="1">
    <location>
        <begin position="119"/>
        <end position="169"/>
    </location>
</feature>
<dbReference type="SUPFAM" id="SSF46689">
    <property type="entry name" value="Homeodomain-like"/>
    <property type="match status" value="1"/>
</dbReference>
<dbReference type="InterPro" id="IPR001005">
    <property type="entry name" value="SANT/Myb"/>
</dbReference>
<evidence type="ECO:0000259" key="1">
    <source>
        <dbReference type="PROSITE" id="PS50090"/>
    </source>
</evidence>
<dbReference type="Proteomes" id="UP001470230">
    <property type="component" value="Unassembled WGS sequence"/>
</dbReference>
<proteinExistence type="predicted"/>
<dbReference type="InterPro" id="IPR050560">
    <property type="entry name" value="MYB_TF"/>
</dbReference>
<name>A0ABR2IM22_9EUKA</name>
<feature type="domain" description="HTH myb-type" evidence="2">
    <location>
        <begin position="60"/>
        <end position="122"/>
    </location>
</feature>
<dbReference type="PROSITE" id="PS50090">
    <property type="entry name" value="MYB_LIKE"/>
    <property type="match status" value="2"/>
</dbReference>
<protein>
    <recommendedName>
        <fullName evidence="5">Myb-like DNA-binding domain containing protein</fullName>
    </recommendedName>
</protein>
<dbReference type="PANTHER" id="PTHR45614">
    <property type="entry name" value="MYB PROTEIN-RELATED"/>
    <property type="match status" value="1"/>
</dbReference>
<dbReference type="SMART" id="SM00717">
    <property type="entry name" value="SANT"/>
    <property type="match status" value="2"/>
</dbReference>
<reference evidence="3 4" key="1">
    <citation type="submission" date="2024-04" db="EMBL/GenBank/DDBJ databases">
        <title>Tritrichomonas musculus Genome.</title>
        <authorList>
            <person name="Alves-Ferreira E."/>
            <person name="Grigg M."/>
            <person name="Lorenzi H."/>
            <person name="Galac M."/>
        </authorList>
    </citation>
    <scope>NUCLEOTIDE SEQUENCE [LARGE SCALE GENOMIC DNA]</scope>
    <source>
        <strain evidence="3 4">EAF2021</strain>
    </source>
</reference>